<feature type="compositionally biased region" description="Basic and acidic residues" evidence="1">
    <location>
        <begin position="383"/>
        <end position="401"/>
    </location>
</feature>
<dbReference type="CDD" id="cd00167">
    <property type="entry name" value="SANT"/>
    <property type="match status" value="1"/>
</dbReference>
<evidence type="ECO:0000313" key="2">
    <source>
        <dbReference type="EMBL" id="CAI9296977.1"/>
    </source>
</evidence>
<dbReference type="AlphaFoldDB" id="A0AA35ZSN9"/>
<name>A0AA35ZSN9_LACSI</name>
<keyword evidence="3" id="KW-1185">Reference proteome</keyword>
<dbReference type="EMBL" id="OX465084">
    <property type="protein sequence ID" value="CAI9296977.1"/>
    <property type="molecule type" value="Genomic_DNA"/>
</dbReference>
<evidence type="ECO:0000313" key="3">
    <source>
        <dbReference type="Proteomes" id="UP001177003"/>
    </source>
</evidence>
<dbReference type="Proteomes" id="UP001177003">
    <property type="component" value="Chromosome 8"/>
</dbReference>
<sequence>MFRLRIFLHRSFLLSDPFNPWFSKRSCYENSLFLQNSSRDSVGMGTKRPFDEDLQEFIKHPKHLENGNKPDTFGEEDKHTLETSHNLGITGEHGATFFQTGDSIKTEKLNSVTEMANEFETSEHSRENIPAPVFPSNLFPEFFEFNMPRRQLVHFDDTYSSILNNSPRKQVPIGPDHQADVPDFDPDLARNLSENREKSSLGVIVNSPPSETECKCLDSGSIRCVQQHINEVRLKLKNSLGLDKFIDLGLHEMGEEVSHNWTDEEQQLFQDVVYSNPVSLGRRFWEQLSIAFRSRTKKELVSYYFNVFMLRRRAVQNRSNLLEIDSDDDEWWGSKRGPSGSGVRIEDEEFVVVGHFGDSGDRDSSSSEDGDIHGDILVGVHGGDIHDDNKTVSESEQEKKYLGPQKTGRILNEFISNRRWVEEKKKSRRLRT</sequence>
<evidence type="ECO:0000256" key="1">
    <source>
        <dbReference type="SAM" id="MobiDB-lite"/>
    </source>
</evidence>
<dbReference type="InterPro" id="IPR001005">
    <property type="entry name" value="SANT/Myb"/>
</dbReference>
<proteinExistence type="predicted"/>
<reference evidence="2" key="1">
    <citation type="submission" date="2023-04" db="EMBL/GenBank/DDBJ databases">
        <authorList>
            <person name="Vijverberg K."/>
            <person name="Xiong W."/>
            <person name="Schranz E."/>
        </authorList>
    </citation>
    <scope>NUCLEOTIDE SEQUENCE</scope>
</reference>
<gene>
    <name evidence="2" type="ORF">LSALG_LOCUS35817</name>
</gene>
<organism evidence="2 3">
    <name type="scientific">Lactuca saligna</name>
    <name type="common">Willowleaf lettuce</name>
    <dbReference type="NCBI Taxonomy" id="75948"/>
    <lineage>
        <taxon>Eukaryota</taxon>
        <taxon>Viridiplantae</taxon>
        <taxon>Streptophyta</taxon>
        <taxon>Embryophyta</taxon>
        <taxon>Tracheophyta</taxon>
        <taxon>Spermatophyta</taxon>
        <taxon>Magnoliopsida</taxon>
        <taxon>eudicotyledons</taxon>
        <taxon>Gunneridae</taxon>
        <taxon>Pentapetalae</taxon>
        <taxon>asterids</taxon>
        <taxon>campanulids</taxon>
        <taxon>Asterales</taxon>
        <taxon>Asteraceae</taxon>
        <taxon>Cichorioideae</taxon>
        <taxon>Cichorieae</taxon>
        <taxon>Lactucinae</taxon>
        <taxon>Lactuca</taxon>
    </lineage>
</organism>
<evidence type="ECO:0008006" key="4">
    <source>
        <dbReference type="Google" id="ProtNLM"/>
    </source>
</evidence>
<protein>
    <recommendedName>
        <fullName evidence="4">Myb-like domain-containing protein</fullName>
    </recommendedName>
</protein>
<dbReference type="PANTHER" id="PTHR46872">
    <property type="entry name" value="DNA BINDING PROTEIN"/>
    <property type="match status" value="1"/>
</dbReference>
<accession>A0AA35ZSN9</accession>
<feature type="region of interest" description="Disordered" evidence="1">
    <location>
        <begin position="382"/>
        <end position="401"/>
    </location>
</feature>
<dbReference type="PANTHER" id="PTHR46872:SF11">
    <property type="entry name" value="TRANSCRIPTION FACTOR MYB FAMILY"/>
    <property type="match status" value="1"/>
</dbReference>